<feature type="compositionally biased region" description="Polar residues" evidence="1">
    <location>
        <begin position="1"/>
        <end position="11"/>
    </location>
</feature>
<evidence type="ECO:0000313" key="2">
    <source>
        <dbReference type="EMBL" id="KAK2117208.1"/>
    </source>
</evidence>
<organism evidence="2 3">
    <name type="scientific">Saguinus oedipus</name>
    <name type="common">Cotton-top tamarin</name>
    <name type="synonym">Oedipomidas oedipus</name>
    <dbReference type="NCBI Taxonomy" id="9490"/>
    <lineage>
        <taxon>Eukaryota</taxon>
        <taxon>Metazoa</taxon>
        <taxon>Chordata</taxon>
        <taxon>Craniata</taxon>
        <taxon>Vertebrata</taxon>
        <taxon>Euteleostomi</taxon>
        <taxon>Mammalia</taxon>
        <taxon>Eutheria</taxon>
        <taxon>Euarchontoglires</taxon>
        <taxon>Primates</taxon>
        <taxon>Haplorrhini</taxon>
        <taxon>Platyrrhini</taxon>
        <taxon>Cebidae</taxon>
        <taxon>Callitrichinae</taxon>
        <taxon>Saguinus</taxon>
    </lineage>
</organism>
<dbReference type="EMBL" id="JASSZA010000002">
    <property type="protein sequence ID" value="KAK2117208.1"/>
    <property type="molecule type" value="Genomic_DNA"/>
</dbReference>
<reference evidence="2 3" key="1">
    <citation type="submission" date="2023-05" db="EMBL/GenBank/DDBJ databases">
        <title>B98-5 Cell Line De Novo Hybrid Assembly: An Optical Mapping Approach.</title>
        <authorList>
            <person name="Kananen K."/>
            <person name="Auerbach J.A."/>
            <person name="Kautto E."/>
            <person name="Blachly J.S."/>
        </authorList>
    </citation>
    <scope>NUCLEOTIDE SEQUENCE [LARGE SCALE GENOMIC DNA]</scope>
    <source>
        <strain evidence="2">B95-8</strain>
        <tissue evidence="2">Cell line</tissue>
    </source>
</reference>
<dbReference type="Proteomes" id="UP001266305">
    <property type="component" value="Unassembled WGS sequence"/>
</dbReference>
<evidence type="ECO:0000313" key="3">
    <source>
        <dbReference type="Proteomes" id="UP001266305"/>
    </source>
</evidence>
<feature type="region of interest" description="Disordered" evidence="1">
    <location>
        <begin position="1"/>
        <end position="64"/>
    </location>
</feature>
<evidence type="ECO:0000256" key="1">
    <source>
        <dbReference type="SAM" id="MobiDB-lite"/>
    </source>
</evidence>
<proteinExistence type="predicted"/>
<keyword evidence="3" id="KW-1185">Reference proteome</keyword>
<name>A0ABQ9W6F6_SAGOE</name>
<gene>
    <name evidence="2" type="primary">AGFG2_2</name>
    <name evidence="2" type="ORF">P7K49_004094</name>
</gene>
<comment type="caution">
    <text evidence="2">The sequence shown here is derived from an EMBL/GenBank/DDBJ whole genome shotgun (WGS) entry which is preliminary data.</text>
</comment>
<protein>
    <submittedName>
        <fullName evidence="2">Arf-GAP domain and FG repeat-containing protein 2</fullName>
    </submittedName>
</protein>
<accession>A0ABQ9W6F6</accession>
<sequence>MAGQVTPLQSATTGSSGSTGLAFGAFTNPFAAPATQPPLPSTNPFQPNGLAPGKPPARSLTLTI</sequence>